<name>A0AAX1EE16_9GAMM</name>
<evidence type="ECO:0000313" key="2">
    <source>
        <dbReference type="EMBL" id="QBR83343.1"/>
    </source>
</evidence>
<reference evidence="2 3" key="1">
    <citation type="submission" date="2019-03" db="EMBL/GenBank/DDBJ databases">
        <title>Diverse conjugative elements silence natural transformation in Legionella species.</title>
        <authorList>
            <person name="Durieux I."/>
            <person name="Ginevra C."/>
            <person name="Attaiech L."/>
            <person name="Picq K."/>
            <person name="Juan P.A."/>
            <person name="Jarraud S."/>
            <person name="Charpentier X."/>
        </authorList>
    </citation>
    <scope>NUCLEOTIDE SEQUENCE [LARGE SCALE GENOMIC DNA]</scope>
    <source>
        <strain evidence="2 3">HL-0427-4011</strain>
    </source>
</reference>
<dbReference type="AlphaFoldDB" id="A0AAX1EE16"/>
<sequence length="175" mass="19948">MKTLKNKKTGCLLGVAAWILIAGGTYAEEKEDDRFPLGCHDTGYKKQLRILTLLPGAAGERNSMYFIYNKLPESVNLYHMHDDEQHFNVYLNHKLSSKRWAVFSTNEKKVKFICTVADRHLDYGKIIDCNDALAVCEYTKVKFGLNNRGNLWIVNGNTKNGAIREVVRYGIIPAY</sequence>
<protein>
    <submittedName>
        <fullName evidence="2">Endopeptidase IV</fullName>
    </submittedName>
</protein>
<keyword evidence="1" id="KW-0732">Signal</keyword>
<gene>
    <name evidence="2" type="ORF">E3983_02565</name>
</gene>
<evidence type="ECO:0000256" key="1">
    <source>
        <dbReference type="SAM" id="SignalP"/>
    </source>
</evidence>
<feature type="signal peptide" evidence="1">
    <location>
        <begin position="1"/>
        <end position="27"/>
    </location>
</feature>
<dbReference type="EMBL" id="CP038254">
    <property type="protein sequence ID" value="QBR83343.1"/>
    <property type="molecule type" value="Genomic_DNA"/>
</dbReference>
<evidence type="ECO:0000313" key="3">
    <source>
        <dbReference type="Proteomes" id="UP000295517"/>
    </source>
</evidence>
<dbReference type="RefSeq" id="WP_135059750.1">
    <property type="nucleotide sequence ID" value="NZ_CP038254.1"/>
</dbReference>
<proteinExistence type="predicted"/>
<feature type="chain" id="PRO_5043679252" evidence="1">
    <location>
        <begin position="28"/>
        <end position="175"/>
    </location>
</feature>
<accession>A0AAX1EE16</accession>
<organism evidence="2 3">
    <name type="scientific">Legionella israelensis</name>
    <dbReference type="NCBI Taxonomy" id="454"/>
    <lineage>
        <taxon>Bacteria</taxon>
        <taxon>Pseudomonadati</taxon>
        <taxon>Pseudomonadota</taxon>
        <taxon>Gammaproteobacteria</taxon>
        <taxon>Legionellales</taxon>
        <taxon>Legionellaceae</taxon>
        <taxon>Legionella</taxon>
    </lineage>
</organism>
<dbReference type="Proteomes" id="UP000295517">
    <property type="component" value="Chromosome"/>
</dbReference>